<keyword evidence="2" id="KW-1185">Reference proteome</keyword>
<dbReference type="GeneID" id="5041825"/>
<dbReference type="EMBL" id="CT868651">
    <property type="protein sequence ID" value="CAK88628.1"/>
    <property type="molecule type" value="Genomic_DNA"/>
</dbReference>
<reference evidence="1 2" key="1">
    <citation type="journal article" date="2006" name="Nature">
        <title>Global trends of whole-genome duplications revealed by the ciliate Paramecium tetraurelia.</title>
        <authorList>
            <consortium name="Genoscope"/>
            <person name="Aury J.-M."/>
            <person name="Jaillon O."/>
            <person name="Duret L."/>
            <person name="Noel B."/>
            <person name="Jubin C."/>
            <person name="Porcel B.M."/>
            <person name="Segurens B."/>
            <person name="Daubin V."/>
            <person name="Anthouard V."/>
            <person name="Aiach N."/>
            <person name="Arnaiz O."/>
            <person name="Billaut A."/>
            <person name="Beisson J."/>
            <person name="Blanc I."/>
            <person name="Bouhouche K."/>
            <person name="Camara F."/>
            <person name="Duharcourt S."/>
            <person name="Guigo R."/>
            <person name="Gogendeau D."/>
            <person name="Katinka M."/>
            <person name="Keller A.-M."/>
            <person name="Kissmehl R."/>
            <person name="Klotz C."/>
            <person name="Koll F."/>
            <person name="Le Moue A."/>
            <person name="Lepere C."/>
            <person name="Malinsky S."/>
            <person name="Nowacki M."/>
            <person name="Nowak J.K."/>
            <person name="Plattner H."/>
            <person name="Poulain J."/>
            <person name="Ruiz F."/>
            <person name="Serrano V."/>
            <person name="Zagulski M."/>
            <person name="Dessen P."/>
            <person name="Betermier M."/>
            <person name="Weissenbach J."/>
            <person name="Scarpelli C."/>
            <person name="Schachter V."/>
            <person name="Sperling L."/>
            <person name="Meyer E."/>
            <person name="Cohen J."/>
            <person name="Wincker P."/>
        </authorList>
    </citation>
    <scope>NUCLEOTIDE SEQUENCE [LARGE SCALE GENOMIC DNA]</scope>
    <source>
        <strain evidence="1 2">Stock d4-2</strain>
    </source>
</reference>
<organism evidence="1 2">
    <name type="scientific">Paramecium tetraurelia</name>
    <dbReference type="NCBI Taxonomy" id="5888"/>
    <lineage>
        <taxon>Eukaryota</taxon>
        <taxon>Sar</taxon>
        <taxon>Alveolata</taxon>
        <taxon>Ciliophora</taxon>
        <taxon>Intramacronucleata</taxon>
        <taxon>Oligohymenophorea</taxon>
        <taxon>Peniculida</taxon>
        <taxon>Parameciidae</taxon>
        <taxon>Paramecium</taxon>
    </lineage>
</organism>
<name>A0E011_PARTE</name>
<dbReference type="HOGENOM" id="CLU_2659871_0_0_1"/>
<sequence length="76" mass="8885">MKIEESEKNEDIVQLVLPLLDVVQCFANGSLSVENLNESQKADFQSWIKIEKKQKNLFKLLKTKREKLNKVQLKII</sequence>
<dbReference type="AlphaFoldDB" id="A0E011"/>
<protein>
    <submittedName>
        <fullName evidence="1">Uncharacterized protein</fullName>
    </submittedName>
</protein>
<accession>A0E011</accession>
<dbReference type="InParanoid" id="A0E011"/>
<proteinExistence type="predicted"/>
<dbReference type="KEGG" id="ptm:GSPATT00021796001"/>
<gene>
    <name evidence="1" type="ORF">GSPATT00021796001</name>
</gene>
<dbReference type="RefSeq" id="XP_001456025.1">
    <property type="nucleotide sequence ID" value="XM_001455988.1"/>
</dbReference>
<dbReference type="Proteomes" id="UP000000600">
    <property type="component" value="Unassembled WGS sequence"/>
</dbReference>
<evidence type="ECO:0000313" key="2">
    <source>
        <dbReference type="Proteomes" id="UP000000600"/>
    </source>
</evidence>
<evidence type="ECO:0000313" key="1">
    <source>
        <dbReference type="EMBL" id="CAK88628.1"/>
    </source>
</evidence>